<feature type="compositionally biased region" description="Polar residues" evidence="1">
    <location>
        <begin position="20"/>
        <end position="29"/>
    </location>
</feature>
<reference evidence="3 5" key="2">
    <citation type="submission" date="2023-09" db="EMBL/GenBank/DDBJ databases">
        <title>Complete-Gapless Cercospora beticola genome.</title>
        <authorList>
            <person name="Wyatt N.A."/>
            <person name="Spanner R.E."/>
            <person name="Bolton M.D."/>
        </authorList>
    </citation>
    <scope>NUCLEOTIDE SEQUENCE [LARGE SCALE GENOMIC DNA]</scope>
    <source>
        <strain evidence="3">Cb09-40</strain>
    </source>
</reference>
<dbReference type="AlphaFoldDB" id="A0A2G5I4W7"/>
<feature type="compositionally biased region" description="Basic and acidic residues" evidence="1">
    <location>
        <begin position="178"/>
        <end position="192"/>
    </location>
</feature>
<evidence type="ECO:0000313" key="5">
    <source>
        <dbReference type="Proteomes" id="UP001302367"/>
    </source>
</evidence>
<feature type="region of interest" description="Disordered" evidence="1">
    <location>
        <begin position="77"/>
        <end position="219"/>
    </location>
</feature>
<accession>A0A2G5I4W7</accession>
<feature type="region of interest" description="Disordered" evidence="1">
    <location>
        <begin position="10"/>
        <end position="62"/>
    </location>
</feature>
<dbReference type="OrthoDB" id="5408144at2759"/>
<proteinExistence type="predicted"/>
<keyword evidence="5" id="KW-1185">Reference proteome</keyword>
<feature type="compositionally biased region" description="Polar residues" evidence="1">
    <location>
        <begin position="115"/>
        <end position="131"/>
    </location>
</feature>
<reference evidence="2 4" key="1">
    <citation type="submission" date="2015-10" db="EMBL/GenBank/DDBJ databases">
        <title>The cercosporin biosynthetic gene cluster was horizontally transferred to several fungal lineages and shown to be expanded in Cercospora beticola based on microsynteny with recipient genomes.</title>
        <authorList>
            <person name="De Jonge R."/>
            <person name="Ebert M.K."/>
            <person name="Suttle J.C."/>
            <person name="Jurick Ii W.M."/>
            <person name="Secor G.A."/>
            <person name="Thomma B.P."/>
            <person name="Van De Peer Y."/>
            <person name="Bolton M.D."/>
        </authorList>
    </citation>
    <scope>NUCLEOTIDE SEQUENCE [LARGE SCALE GENOMIC DNA]</scope>
    <source>
        <strain evidence="2 4">09-40</strain>
    </source>
</reference>
<dbReference type="EMBL" id="CP134186">
    <property type="protein sequence ID" value="WPA99532.1"/>
    <property type="molecule type" value="Genomic_DNA"/>
</dbReference>
<dbReference type="Proteomes" id="UP000230605">
    <property type="component" value="Chromosome 3"/>
</dbReference>
<evidence type="ECO:0000313" key="4">
    <source>
        <dbReference type="Proteomes" id="UP000230605"/>
    </source>
</evidence>
<name>A0A2G5I4W7_CERBT</name>
<dbReference type="EMBL" id="LKMD01000101">
    <property type="protein sequence ID" value="PIA99849.1"/>
    <property type="molecule type" value="Genomic_DNA"/>
</dbReference>
<protein>
    <submittedName>
        <fullName evidence="2">Uncharacterized protein</fullName>
    </submittedName>
</protein>
<sequence length="237" mass="26063">MAIREKVKFLFKSKSKSDRGSQTSKGSSKASDERWPSNVYKPGEPMPRPKYRAPPKKEHKDKLEAFSFADAWRRKSFQSQYSPMGTRAPSRRNSVAKTPASRRSSWISLGRKSFSGKSTDGGRSNSITSGSGDAEKGNVRHREGAPMHMGVAVPTTLKTEPEADGDDDVHNVGLSRVQSKDQRYQPLERPRTADSGTAGHANNLAKPMSTAHDHQPFTEQDLALALHRSHLAVPAQG</sequence>
<dbReference type="Proteomes" id="UP001302367">
    <property type="component" value="Chromosome 3"/>
</dbReference>
<evidence type="ECO:0000313" key="2">
    <source>
        <dbReference type="EMBL" id="PIA99849.1"/>
    </source>
</evidence>
<evidence type="ECO:0000313" key="3">
    <source>
        <dbReference type="EMBL" id="WPA99532.1"/>
    </source>
</evidence>
<evidence type="ECO:0000256" key="1">
    <source>
        <dbReference type="SAM" id="MobiDB-lite"/>
    </source>
</evidence>
<organism evidence="2 4">
    <name type="scientific">Cercospora beticola</name>
    <name type="common">Sugarbeet leaf spot fungus</name>
    <dbReference type="NCBI Taxonomy" id="122368"/>
    <lineage>
        <taxon>Eukaryota</taxon>
        <taxon>Fungi</taxon>
        <taxon>Dikarya</taxon>
        <taxon>Ascomycota</taxon>
        <taxon>Pezizomycotina</taxon>
        <taxon>Dothideomycetes</taxon>
        <taxon>Dothideomycetidae</taxon>
        <taxon>Mycosphaerellales</taxon>
        <taxon>Mycosphaerellaceae</taxon>
        <taxon>Cercospora</taxon>
    </lineage>
</organism>
<gene>
    <name evidence="2" type="ORF">CB0940_02396</name>
    <name evidence="3" type="ORF">RHO25_004150</name>
</gene>
<feature type="compositionally biased region" description="Basic and acidic residues" evidence="1">
    <location>
        <begin position="133"/>
        <end position="145"/>
    </location>
</feature>
<feature type="compositionally biased region" description="Polar residues" evidence="1">
    <location>
        <begin position="91"/>
        <end position="107"/>
    </location>
</feature>